<protein>
    <recommendedName>
        <fullName evidence="2">t-SNARE coiled-coil homology domain-containing protein</fullName>
    </recommendedName>
</protein>
<evidence type="ECO:0000313" key="3">
    <source>
        <dbReference type="EMBL" id="OSX80242.1"/>
    </source>
</evidence>
<keyword evidence="1" id="KW-0812">Transmembrane</keyword>
<sequence>MVPPSNYGSVPPLDAEAALAVTREAMAAQDGALEELSASVAGVKQTALTMEAEVRDGNEELDTLGGGVGRAADDVRRQASRVAEAASSPYTWRLFCMLIWPGVIALLIVLHLIRKVLFG</sequence>
<evidence type="ECO:0000313" key="4">
    <source>
        <dbReference type="Proteomes" id="UP000218209"/>
    </source>
</evidence>
<dbReference type="InterPro" id="IPR000727">
    <property type="entry name" value="T_SNARE_dom"/>
</dbReference>
<dbReference type="SUPFAM" id="SSF58038">
    <property type="entry name" value="SNARE fusion complex"/>
    <property type="match status" value="1"/>
</dbReference>
<keyword evidence="1" id="KW-0472">Membrane</keyword>
<reference evidence="3 4" key="1">
    <citation type="submission" date="2017-03" db="EMBL/GenBank/DDBJ databases">
        <title>WGS assembly of Porphyra umbilicalis.</title>
        <authorList>
            <person name="Brawley S.H."/>
            <person name="Blouin N.A."/>
            <person name="Ficko-Blean E."/>
            <person name="Wheeler G.L."/>
            <person name="Lohr M."/>
            <person name="Goodson H.V."/>
            <person name="Jenkins J.W."/>
            <person name="Blaby-Haas C.E."/>
            <person name="Helliwell K.E."/>
            <person name="Chan C."/>
            <person name="Marriage T."/>
            <person name="Bhattacharya D."/>
            <person name="Klein A.S."/>
            <person name="Badis Y."/>
            <person name="Brodie J."/>
            <person name="Cao Y."/>
            <person name="Collen J."/>
            <person name="Dittami S.M."/>
            <person name="Gachon C.M."/>
            <person name="Green B.R."/>
            <person name="Karpowicz S."/>
            <person name="Kim J.W."/>
            <person name="Kudahl U."/>
            <person name="Lin S."/>
            <person name="Michel G."/>
            <person name="Mittag M."/>
            <person name="Olson B.J."/>
            <person name="Pangilinan J."/>
            <person name="Peng Y."/>
            <person name="Qiu H."/>
            <person name="Shu S."/>
            <person name="Singer J.T."/>
            <person name="Smith A.G."/>
            <person name="Sprecher B.N."/>
            <person name="Wagner V."/>
            <person name="Wang W."/>
            <person name="Wang Z.-Y."/>
            <person name="Yan J."/>
            <person name="Yarish C."/>
            <person name="Zoeuner-Riek S."/>
            <person name="Zhuang Y."/>
            <person name="Zou Y."/>
            <person name="Lindquist E.A."/>
            <person name="Grimwood J."/>
            <person name="Barry K."/>
            <person name="Rokhsar D.S."/>
            <person name="Schmutz J."/>
            <person name="Stiller J.W."/>
            <person name="Grossman A.R."/>
            <person name="Prochnik S.E."/>
        </authorList>
    </citation>
    <scope>NUCLEOTIDE SEQUENCE [LARGE SCALE GENOMIC DNA]</scope>
    <source>
        <strain evidence="3">4086291</strain>
    </source>
</reference>
<name>A0A1X6PHC7_PORUM</name>
<dbReference type="EMBL" id="KV918778">
    <property type="protein sequence ID" value="OSX80242.1"/>
    <property type="molecule type" value="Genomic_DNA"/>
</dbReference>
<dbReference type="CDD" id="cd15841">
    <property type="entry name" value="SNARE_Qc"/>
    <property type="match status" value="1"/>
</dbReference>
<dbReference type="Proteomes" id="UP000218209">
    <property type="component" value="Unassembled WGS sequence"/>
</dbReference>
<feature type="transmembrane region" description="Helical" evidence="1">
    <location>
        <begin position="90"/>
        <end position="113"/>
    </location>
</feature>
<dbReference type="Gene3D" id="1.20.5.110">
    <property type="match status" value="1"/>
</dbReference>
<keyword evidence="1" id="KW-1133">Transmembrane helix</keyword>
<proteinExistence type="predicted"/>
<evidence type="ECO:0000256" key="1">
    <source>
        <dbReference type="SAM" id="Phobius"/>
    </source>
</evidence>
<keyword evidence="4" id="KW-1185">Reference proteome</keyword>
<organism evidence="3 4">
    <name type="scientific">Porphyra umbilicalis</name>
    <name type="common">Purple laver</name>
    <name type="synonym">Red alga</name>
    <dbReference type="NCBI Taxonomy" id="2786"/>
    <lineage>
        <taxon>Eukaryota</taxon>
        <taxon>Rhodophyta</taxon>
        <taxon>Bangiophyceae</taxon>
        <taxon>Bangiales</taxon>
        <taxon>Bangiaceae</taxon>
        <taxon>Porphyra</taxon>
    </lineage>
</organism>
<dbReference type="OrthoDB" id="428895at2759"/>
<accession>A0A1X6PHC7</accession>
<dbReference type="AlphaFoldDB" id="A0A1X6PHC7"/>
<gene>
    <name evidence="3" type="ORF">BU14_0056s0025</name>
</gene>
<evidence type="ECO:0000259" key="2">
    <source>
        <dbReference type="PROSITE" id="PS50192"/>
    </source>
</evidence>
<dbReference type="PROSITE" id="PS50192">
    <property type="entry name" value="T_SNARE"/>
    <property type="match status" value="1"/>
</dbReference>
<feature type="domain" description="T-SNARE coiled-coil homology" evidence="2">
    <location>
        <begin position="23"/>
        <end position="85"/>
    </location>
</feature>